<dbReference type="GO" id="GO:0008289">
    <property type="term" value="F:lipid binding"/>
    <property type="evidence" value="ECO:0007669"/>
    <property type="project" value="UniProtKB-KW"/>
</dbReference>
<dbReference type="OrthoDB" id="408339at2759"/>
<dbReference type="PANTHER" id="PTHR40087">
    <property type="entry name" value="PHENOLIC ACID DECARBOXYLASE PADC"/>
    <property type="match status" value="1"/>
</dbReference>
<dbReference type="Gene3D" id="2.40.128.20">
    <property type="match status" value="1"/>
</dbReference>
<name>A0A814T6G0_ADIRI</name>
<dbReference type="InterPro" id="IPR008729">
    <property type="entry name" value="PA_de_COase"/>
</dbReference>
<dbReference type="AlphaFoldDB" id="A0A814T6G0"/>
<evidence type="ECO:0000313" key="2">
    <source>
        <dbReference type="Proteomes" id="UP000663852"/>
    </source>
</evidence>
<dbReference type="SUPFAM" id="SSF50814">
    <property type="entry name" value="Lipocalins"/>
    <property type="match status" value="1"/>
</dbReference>
<evidence type="ECO:0000313" key="1">
    <source>
        <dbReference type="EMBL" id="CAF1157289.1"/>
    </source>
</evidence>
<proteinExistence type="predicted"/>
<dbReference type="GO" id="GO:0016831">
    <property type="term" value="F:carboxy-lyase activity"/>
    <property type="evidence" value="ECO:0007669"/>
    <property type="project" value="InterPro"/>
</dbReference>
<sequence length="185" mass="21627">MKVRLILGIMRSSYVLFTFPTNPQDIYRERRSLYSFYLSIETRSIAESLNIFLHDERISIVGGRWVKDQEVHLVKLSSAEDIFKLSWTEPTGTSVSLSINLNERRLHGTIFFPRWVMNEPQKTICFQNDHLDEMCRYRDCGPTYPIEVIDEFAQIMFVEDCRANDETIIACASSELPSSYIKRLN</sequence>
<dbReference type="PANTHER" id="PTHR40087:SF1">
    <property type="entry name" value="PHENOLIC ACID DECARBOXYLASE PADC"/>
    <property type="match status" value="1"/>
</dbReference>
<dbReference type="Proteomes" id="UP000663852">
    <property type="component" value="Unassembled WGS sequence"/>
</dbReference>
<dbReference type="EMBL" id="CAJNOJ010000123">
    <property type="protein sequence ID" value="CAF1157289.1"/>
    <property type="molecule type" value="Genomic_DNA"/>
</dbReference>
<organism evidence="1 2">
    <name type="scientific">Adineta ricciae</name>
    <name type="common">Rotifer</name>
    <dbReference type="NCBI Taxonomy" id="249248"/>
    <lineage>
        <taxon>Eukaryota</taxon>
        <taxon>Metazoa</taxon>
        <taxon>Spiralia</taxon>
        <taxon>Gnathifera</taxon>
        <taxon>Rotifera</taxon>
        <taxon>Eurotatoria</taxon>
        <taxon>Bdelloidea</taxon>
        <taxon>Adinetida</taxon>
        <taxon>Adinetidae</taxon>
        <taxon>Adineta</taxon>
    </lineage>
</organism>
<dbReference type="InterPro" id="IPR012674">
    <property type="entry name" value="Calycin"/>
</dbReference>
<accession>A0A814T6G0</accession>
<comment type="caution">
    <text evidence="1">The sequence shown here is derived from an EMBL/GenBank/DDBJ whole genome shotgun (WGS) entry which is preliminary data.</text>
</comment>
<reference evidence="1" key="1">
    <citation type="submission" date="2021-02" db="EMBL/GenBank/DDBJ databases">
        <authorList>
            <person name="Nowell W R."/>
        </authorList>
    </citation>
    <scope>NUCLEOTIDE SEQUENCE</scope>
</reference>
<gene>
    <name evidence="1" type="ORF">EDS130_LOCUS22942</name>
</gene>
<protein>
    <recommendedName>
        <fullName evidence="3">Phenolic acid decarboxylase</fullName>
    </recommendedName>
</protein>
<evidence type="ECO:0008006" key="3">
    <source>
        <dbReference type="Google" id="ProtNLM"/>
    </source>
</evidence>
<dbReference type="Pfam" id="PF05870">
    <property type="entry name" value="PA_decarbox"/>
    <property type="match status" value="1"/>
</dbReference>